<dbReference type="EMBL" id="CAJNOM010000120">
    <property type="protein sequence ID" value="CAF1088219.1"/>
    <property type="molecule type" value="Genomic_DNA"/>
</dbReference>
<dbReference type="Proteomes" id="UP000663860">
    <property type="component" value="Unassembled WGS sequence"/>
</dbReference>
<dbReference type="GO" id="GO:0003677">
    <property type="term" value="F:DNA binding"/>
    <property type="evidence" value="ECO:0007669"/>
    <property type="project" value="InterPro"/>
</dbReference>
<dbReference type="OrthoDB" id="10254700at2759"/>
<dbReference type="GO" id="GO:0005524">
    <property type="term" value="F:ATP binding"/>
    <property type="evidence" value="ECO:0007669"/>
    <property type="project" value="UniProtKB-KW"/>
</dbReference>
<name>A0A814A590_9BILA</name>
<dbReference type="Proteomes" id="UP000663881">
    <property type="component" value="Unassembled WGS sequence"/>
</dbReference>
<dbReference type="InterPro" id="IPR047854">
    <property type="entry name" value="RFC_lid"/>
</dbReference>
<comment type="caution">
    <text evidence="10">The sequence shown here is derived from an EMBL/GenBank/DDBJ whole genome shotgun (WGS) entry which is preliminary data.</text>
</comment>
<dbReference type="GO" id="GO:0006281">
    <property type="term" value="P:DNA repair"/>
    <property type="evidence" value="ECO:0007669"/>
    <property type="project" value="TreeGrafter"/>
</dbReference>
<dbReference type="Pfam" id="PF08542">
    <property type="entry name" value="Rep_fac_C"/>
    <property type="match status" value="1"/>
</dbReference>
<keyword evidence="16" id="KW-1185">Reference proteome</keyword>
<keyword evidence="4" id="KW-0547">Nucleotide-binding</keyword>
<dbReference type="Proteomes" id="UP000663868">
    <property type="component" value="Unassembled WGS sequence"/>
</dbReference>
<dbReference type="SUPFAM" id="SSF52540">
    <property type="entry name" value="P-loop containing nucleoside triphosphate hydrolases"/>
    <property type="match status" value="1"/>
</dbReference>
<evidence type="ECO:0000313" key="16">
    <source>
        <dbReference type="Proteomes" id="UP000663832"/>
    </source>
</evidence>
<proteinExistence type="inferred from homology"/>
<sequence length="322" mass="36353">MANLPWIEKYRPATLDELVSHKDIIDTIKRYMTLGEVPHLLFYGPAGTGKTSTILALAKQMYTPSEMRGCVLELNASDDRGIGIVRDEIQTFVSTQTLHKKGIKLIILDEADAMTNDAQNALRRIIEQYTATARFCFICNYLSKIIPAVQSRCTRFRFGPLSNEQMMPRLQYVIEKENVQIDQEGKKAILQLANGDMRRALNILQSTHMASSLVTEISVYECVGHPSKNDIKTIINVLLNENFTVASQTLSTLKTLKGYALADILTELHRYVHKIDFPREIRIHLLIKMADIENRLANGATEKIQLSALISAFQKARQVESS</sequence>
<evidence type="ECO:0000256" key="7">
    <source>
        <dbReference type="ARBA" id="ARBA00080380"/>
    </source>
</evidence>
<dbReference type="EMBL" id="CAJOBB010000250">
    <property type="protein sequence ID" value="CAF3626785.1"/>
    <property type="molecule type" value="Genomic_DNA"/>
</dbReference>
<evidence type="ECO:0000313" key="10">
    <source>
        <dbReference type="EMBL" id="CAF0908130.1"/>
    </source>
</evidence>
<comment type="subcellular location">
    <subcellularLocation>
        <location evidence="1">Nucleus</location>
    </subcellularLocation>
</comment>
<evidence type="ECO:0000256" key="6">
    <source>
        <dbReference type="ARBA" id="ARBA00023242"/>
    </source>
</evidence>
<dbReference type="FunFam" id="3.40.50.300:FF:000129">
    <property type="entry name" value="Replication factor C subunit 5"/>
    <property type="match status" value="1"/>
</dbReference>
<dbReference type="CDD" id="cd18140">
    <property type="entry name" value="HLD_clamp_RFC"/>
    <property type="match status" value="1"/>
</dbReference>
<dbReference type="EMBL" id="CAJNOE010000098">
    <property type="protein sequence ID" value="CAF0908130.1"/>
    <property type="molecule type" value="Genomic_DNA"/>
</dbReference>
<evidence type="ECO:0000313" key="14">
    <source>
        <dbReference type="EMBL" id="CAF3626785.1"/>
    </source>
</evidence>
<dbReference type="Proteomes" id="UP000663877">
    <property type="component" value="Unassembled WGS sequence"/>
</dbReference>
<protein>
    <recommendedName>
        <fullName evidence="7">Activator 1 subunit 5</fullName>
    </recommendedName>
</protein>
<accession>A0A814A590</accession>
<dbReference type="InterPro" id="IPR027417">
    <property type="entry name" value="P-loop_NTPase"/>
</dbReference>
<evidence type="ECO:0000313" key="13">
    <source>
        <dbReference type="EMBL" id="CAF1115570.1"/>
    </source>
</evidence>
<dbReference type="FunFam" id="1.20.272.10:FF:000004">
    <property type="entry name" value="Replication factor C subunit 5"/>
    <property type="match status" value="1"/>
</dbReference>
<dbReference type="NCBIfam" id="NF001679">
    <property type="entry name" value="PRK00440.1"/>
    <property type="match status" value="1"/>
</dbReference>
<keyword evidence="3" id="KW-0235">DNA replication</keyword>
<dbReference type="SMART" id="SM00382">
    <property type="entry name" value="AAA"/>
    <property type="match status" value="1"/>
</dbReference>
<feature type="domain" description="AAA+ ATPase" evidence="8">
    <location>
        <begin position="36"/>
        <end position="164"/>
    </location>
</feature>
<dbReference type="Gene3D" id="1.10.8.60">
    <property type="match status" value="1"/>
</dbReference>
<evidence type="ECO:0000256" key="5">
    <source>
        <dbReference type="ARBA" id="ARBA00022840"/>
    </source>
</evidence>
<dbReference type="Proteomes" id="UP000663891">
    <property type="component" value="Unassembled WGS sequence"/>
</dbReference>
<dbReference type="EMBL" id="CAJOAY010001113">
    <property type="protein sequence ID" value="CAF3795303.1"/>
    <property type="molecule type" value="Genomic_DNA"/>
</dbReference>
<dbReference type="GO" id="GO:0005663">
    <property type="term" value="C:DNA replication factor C complex"/>
    <property type="evidence" value="ECO:0007669"/>
    <property type="project" value="TreeGrafter"/>
</dbReference>
<dbReference type="InterPro" id="IPR003959">
    <property type="entry name" value="ATPase_AAA_core"/>
</dbReference>
<dbReference type="EMBL" id="CAJNOI010000008">
    <property type="protein sequence ID" value="CAF0772625.1"/>
    <property type="molecule type" value="Genomic_DNA"/>
</dbReference>
<evidence type="ECO:0000256" key="1">
    <source>
        <dbReference type="ARBA" id="ARBA00004123"/>
    </source>
</evidence>
<dbReference type="Proteomes" id="UP000663832">
    <property type="component" value="Unassembled WGS sequence"/>
</dbReference>
<evidence type="ECO:0000313" key="11">
    <source>
        <dbReference type="EMBL" id="CAF0967307.1"/>
    </source>
</evidence>
<gene>
    <name evidence="9" type="ORF">BJG266_LOCUS3661</name>
    <name evidence="10" type="ORF">IZO911_LOCUS12625</name>
    <name evidence="14" type="ORF">KXQ929_LOCUS6448</name>
    <name evidence="15" type="ORF">OKA104_LOCUS18156</name>
    <name evidence="12" type="ORF">QVE165_LOCUS19614</name>
    <name evidence="13" type="ORF">QVE165_LOCUS21098</name>
    <name evidence="11" type="ORF">VCS650_LOCUS12940</name>
</gene>
<evidence type="ECO:0000256" key="2">
    <source>
        <dbReference type="ARBA" id="ARBA00005378"/>
    </source>
</evidence>
<dbReference type="Pfam" id="PF21960">
    <property type="entry name" value="RCF1-5-like_lid"/>
    <property type="match status" value="1"/>
</dbReference>
<keyword evidence="6" id="KW-0539">Nucleus</keyword>
<dbReference type="SUPFAM" id="SSF48019">
    <property type="entry name" value="post-AAA+ oligomerization domain-like"/>
    <property type="match status" value="1"/>
</dbReference>
<comment type="similarity">
    <text evidence="2">Belongs to the activator 1 small subunits family.</text>
</comment>
<evidence type="ECO:0000313" key="15">
    <source>
        <dbReference type="EMBL" id="CAF3795303.1"/>
    </source>
</evidence>
<dbReference type="Gene3D" id="1.20.272.10">
    <property type="match status" value="1"/>
</dbReference>
<evidence type="ECO:0000256" key="3">
    <source>
        <dbReference type="ARBA" id="ARBA00022705"/>
    </source>
</evidence>
<evidence type="ECO:0000313" key="12">
    <source>
        <dbReference type="EMBL" id="CAF1088219.1"/>
    </source>
</evidence>
<keyword evidence="5" id="KW-0067">ATP-binding</keyword>
<dbReference type="GO" id="GO:0016887">
    <property type="term" value="F:ATP hydrolysis activity"/>
    <property type="evidence" value="ECO:0007669"/>
    <property type="project" value="InterPro"/>
</dbReference>
<dbReference type="Pfam" id="PF00004">
    <property type="entry name" value="AAA"/>
    <property type="match status" value="1"/>
</dbReference>
<dbReference type="GO" id="GO:0005634">
    <property type="term" value="C:nucleus"/>
    <property type="evidence" value="ECO:0007669"/>
    <property type="project" value="UniProtKB-SubCell"/>
</dbReference>
<dbReference type="InterPro" id="IPR008921">
    <property type="entry name" value="DNA_pol3_clamp-load_cplx_C"/>
</dbReference>
<dbReference type="InterPro" id="IPR050238">
    <property type="entry name" value="DNA_Rep/Repair_Clamp_Loader"/>
</dbReference>
<dbReference type="InterPro" id="IPR013748">
    <property type="entry name" value="Rep_factorC_C"/>
</dbReference>
<dbReference type="Gene3D" id="3.40.50.300">
    <property type="entry name" value="P-loop containing nucleotide triphosphate hydrolases"/>
    <property type="match status" value="1"/>
</dbReference>
<dbReference type="EMBL" id="CAJNOM010000134">
    <property type="protein sequence ID" value="CAF1115570.1"/>
    <property type="molecule type" value="Genomic_DNA"/>
</dbReference>
<dbReference type="GO" id="GO:0003689">
    <property type="term" value="F:DNA clamp loader activity"/>
    <property type="evidence" value="ECO:0007669"/>
    <property type="project" value="TreeGrafter"/>
</dbReference>
<dbReference type="InterPro" id="IPR003593">
    <property type="entry name" value="AAA+_ATPase"/>
</dbReference>
<evidence type="ECO:0000256" key="4">
    <source>
        <dbReference type="ARBA" id="ARBA00022741"/>
    </source>
</evidence>
<evidence type="ECO:0000259" key="8">
    <source>
        <dbReference type="SMART" id="SM00382"/>
    </source>
</evidence>
<dbReference type="EMBL" id="CAJNON010000101">
    <property type="protein sequence ID" value="CAF0967307.1"/>
    <property type="molecule type" value="Genomic_DNA"/>
</dbReference>
<dbReference type="PANTHER" id="PTHR11669:SF9">
    <property type="entry name" value="REPLICATION FACTOR C SUBUNIT 5"/>
    <property type="match status" value="1"/>
</dbReference>
<organism evidence="10 17">
    <name type="scientific">Adineta steineri</name>
    <dbReference type="NCBI Taxonomy" id="433720"/>
    <lineage>
        <taxon>Eukaryota</taxon>
        <taxon>Metazoa</taxon>
        <taxon>Spiralia</taxon>
        <taxon>Gnathifera</taxon>
        <taxon>Rotifera</taxon>
        <taxon>Eurotatoria</taxon>
        <taxon>Bdelloidea</taxon>
        <taxon>Adinetida</taxon>
        <taxon>Adinetidae</taxon>
        <taxon>Adineta</taxon>
    </lineage>
</organism>
<dbReference type="PANTHER" id="PTHR11669">
    <property type="entry name" value="REPLICATION FACTOR C / DNA POLYMERASE III GAMMA-TAU SUBUNIT"/>
    <property type="match status" value="1"/>
</dbReference>
<evidence type="ECO:0000313" key="9">
    <source>
        <dbReference type="EMBL" id="CAF0772625.1"/>
    </source>
</evidence>
<dbReference type="AlphaFoldDB" id="A0A814A590"/>
<dbReference type="FunFam" id="1.10.8.60:FF:000028">
    <property type="entry name" value="Replication factor C subunit 5"/>
    <property type="match status" value="1"/>
</dbReference>
<dbReference type="GO" id="GO:0006261">
    <property type="term" value="P:DNA-templated DNA replication"/>
    <property type="evidence" value="ECO:0007669"/>
    <property type="project" value="TreeGrafter"/>
</dbReference>
<evidence type="ECO:0000313" key="17">
    <source>
        <dbReference type="Proteomes" id="UP000663860"/>
    </source>
</evidence>
<reference evidence="10" key="1">
    <citation type="submission" date="2021-02" db="EMBL/GenBank/DDBJ databases">
        <authorList>
            <person name="Nowell W R."/>
        </authorList>
    </citation>
    <scope>NUCLEOTIDE SEQUENCE</scope>
</reference>
<dbReference type="CDD" id="cd00009">
    <property type="entry name" value="AAA"/>
    <property type="match status" value="1"/>
</dbReference>